<dbReference type="eggNOG" id="COG3868">
    <property type="taxonomic scope" value="Bacteria"/>
</dbReference>
<evidence type="ECO:0000259" key="2">
    <source>
        <dbReference type="Pfam" id="PF03537"/>
    </source>
</evidence>
<gene>
    <name evidence="3" type="ordered locus">AMIS_30260</name>
</gene>
<dbReference type="Gene3D" id="3.20.20.70">
    <property type="entry name" value="Aldolase class I"/>
    <property type="match status" value="1"/>
</dbReference>
<keyword evidence="4" id="KW-1185">Reference proteome</keyword>
<evidence type="ECO:0000313" key="4">
    <source>
        <dbReference type="Proteomes" id="UP000007882"/>
    </source>
</evidence>
<protein>
    <recommendedName>
        <fullName evidence="2">Glycoside-hydrolase family GH114 TIM-barrel domain-containing protein</fullName>
    </recommendedName>
</protein>
<dbReference type="InterPro" id="IPR017853">
    <property type="entry name" value="GH"/>
</dbReference>
<dbReference type="KEGG" id="ams:AMIS_30260"/>
<dbReference type="PATRIC" id="fig|512565.3.peg.3026"/>
<dbReference type="InterPro" id="IPR013785">
    <property type="entry name" value="Aldolase_TIM"/>
</dbReference>
<dbReference type="PROSITE" id="PS51257">
    <property type="entry name" value="PROKAR_LIPOPROTEIN"/>
    <property type="match status" value="1"/>
</dbReference>
<dbReference type="SUPFAM" id="SSF51445">
    <property type="entry name" value="(Trans)glycosidases"/>
    <property type="match status" value="1"/>
</dbReference>
<dbReference type="EMBL" id="AP012319">
    <property type="protein sequence ID" value="BAL88246.1"/>
    <property type="molecule type" value="Genomic_DNA"/>
</dbReference>
<feature type="region of interest" description="Disordered" evidence="1">
    <location>
        <begin position="30"/>
        <end position="52"/>
    </location>
</feature>
<dbReference type="Pfam" id="PF03537">
    <property type="entry name" value="Glyco_hydro_114"/>
    <property type="match status" value="1"/>
</dbReference>
<dbReference type="AlphaFoldDB" id="I0H5F9"/>
<evidence type="ECO:0000256" key="1">
    <source>
        <dbReference type="SAM" id="MobiDB-lite"/>
    </source>
</evidence>
<dbReference type="RefSeq" id="WP_014443141.1">
    <property type="nucleotide sequence ID" value="NC_017093.1"/>
</dbReference>
<dbReference type="HOGENOM" id="CLU_051214_2_0_11"/>
<organism evidence="3 4">
    <name type="scientific">Actinoplanes missouriensis (strain ATCC 14538 / DSM 43046 / CBS 188.64 / JCM 3121 / NBRC 102363 / NCIMB 12654 / NRRL B-3342 / UNCC 431)</name>
    <dbReference type="NCBI Taxonomy" id="512565"/>
    <lineage>
        <taxon>Bacteria</taxon>
        <taxon>Bacillati</taxon>
        <taxon>Actinomycetota</taxon>
        <taxon>Actinomycetes</taxon>
        <taxon>Micromonosporales</taxon>
        <taxon>Micromonosporaceae</taxon>
        <taxon>Actinoplanes</taxon>
    </lineage>
</organism>
<reference evidence="3 4" key="1">
    <citation type="submission" date="2012-02" db="EMBL/GenBank/DDBJ databases">
        <title>Complete genome sequence of Actinoplanes missouriensis 431 (= NBRC 102363).</title>
        <authorList>
            <person name="Ohnishi Y."/>
            <person name="Ishikawa J."/>
            <person name="Sekine M."/>
            <person name="Hosoyama A."/>
            <person name="Harada T."/>
            <person name="Narita H."/>
            <person name="Hata T."/>
            <person name="Konno Y."/>
            <person name="Tutikane K."/>
            <person name="Fujita N."/>
            <person name="Horinouchi S."/>
            <person name="Hayakawa M."/>
        </authorList>
    </citation>
    <scope>NUCLEOTIDE SEQUENCE [LARGE SCALE GENOMIC DNA]</scope>
    <source>
        <strain evidence="4">ATCC 14538 / DSM 43046 / CBS 188.64 / JCM 3121 / NBRC 102363 / NCIMB 12654 / NRRL B-3342 / UNCC 431</strain>
    </source>
</reference>
<dbReference type="OrthoDB" id="319933at2"/>
<accession>I0H5F9</accession>
<dbReference type="PANTHER" id="PTHR35273">
    <property type="entry name" value="ALPHA-1,4 POLYGALACTOSAMINIDASE, PUTATIVE (AFU_ORTHOLOGUE AFUA_3G07890)-RELATED"/>
    <property type="match status" value="1"/>
</dbReference>
<sequence length="286" mass="29963">MTHDQRVSVSTTARILTAVVAIVAAGSVAGCDDSPPPAQTAPASAGTWTPPPAGAGFDYQLGGAYPPPAGVTVVSRDREAEPATGLYNVCYVNAYQAQPGAEQWWQTHHPGLLLRDSGGDLVIDEDWDEALLDFSTAAKRAELATVVGAWIDQCAADGFQAVEADNLDSYTRSRGLLTQEQAIGYATTLNARAHAAGLASGQKNTAELSGAGARAAGFDFAVTEECAAFDECDVYTASYGDHVLVVEYTRDGFAAACDAYRGRLSIVMRDRDVGTPDSGGYVRDAC</sequence>
<proteinExistence type="predicted"/>
<feature type="domain" description="Glycoside-hydrolase family GH114 TIM-barrel" evidence="2">
    <location>
        <begin position="57"/>
        <end position="273"/>
    </location>
</feature>
<dbReference type="STRING" id="512565.AMIS_30260"/>
<name>I0H5F9_ACTM4</name>
<dbReference type="PANTHER" id="PTHR35273:SF2">
    <property type="entry name" value="ALPHA-GALACTOSIDASE"/>
    <property type="match status" value="1"/>
</dbReference>
<dbReference type="Proteomes" id="UP000007882">
    <property type="component" value="Chromosome"/>
</dbReference>
<evidence type="ECO:0000313" key="3">
    <source>
        <dbReference type="EMBL" id="BAL88246.1"/>
    </source>
</evidence>
<dbReference type="InterPro" id="IPR004352">
    <property type="entry name" value="GH114_TIM-barrel"/>
</dbReference>